<accession>A0A6J5RV42</accession>
<name>A0A6J5RV42_9CAUD</name>
<dbReference type="Pfam" id="PF09979">
    <property type="entry name" value="DUF2213"/>
    <property type="match status" value="1"/>
</dbReference>
<reference evidence="1" key="1">
    <citation type="submission" date="2020-05" db="EMBL/GenBank/DDBJ databases">
        <authorList>
            <person name="Chiriac C."/>
            <person name="Salcher M."/>
            <person name="Ghai R."/>
            <person name="Kavagutti S V."/>
        </authorList>
    </citation>
    <scope>NUCLEOTIDE SEQUENCE</scope>
</reference>
<sequence>MEVNRYDFAQFKATKTDEGFLVDTPIVGRVGIQTYLNADGTTRKEYRPADEVFNVDALASMVGKPITDAHPKGKVTSANFKKLTIGTILGAGKQDGNNVRADIIIQDAEAILKAEKGGVRELSLGYTVDLEEIPGIFNGEHYDAIQRNIRVNHLAIVPKGRAGNARLNLDRNDAVVITEDVMSEKLGRVRLDSGIEYDAALEVVHALDKLRDDAAIFKTNVETANGQIEKLAGERDTLKARVDGFAAELDKVKADALQAAHADVKARAELDKAAEGCKVDTAGKSDREVKEAVIKSVRADADLTGKSDEYVNAAFDMSVSMKVDSAMAGQRKQVLNADGANTAKTSAEKYQEYKKSLSTKGA</sequence>
<proteinExistence type="predicted"/>
<dbReference type="InterPro" id="IPR016913">
    <property type="entry name" value="UCP029215"/>
</dbReference>
<protein>
    <submittedName>
        <fullName evidence="1">Uncharacterized conserved protein UCP029215</fullName>
    </submittedName>
</protein>
<evidence type="ECO:0000313" key="1">
    <source>
        <dbReference type="EMBL" id="CAB4197488.1"/>
    </source>
</evidence>
<gene>
    <name evidence="1" type="ORF">UFOVP1309_17</name>
</gene>
<organism evidence="1">
    <name type="scientific">uncultured Caudovirales phage</name>
    <dbReference type="NCBI Taxonomy" id="2100421"/>
    <lineage>
        <taxon>Viruses</taxon>
        <taxon>Duplodnaviria</taxon>
        <taxon>Heunggongvirae</taxon>
        <taxon>Uroviricota</taxon>
        <taxon>Caudoviricetes</taxon>
        <taxon>Peduoviridae</taxon>
        <taxon>Maltschvirus</taxon>
        <taxon>Maltschvirus maltsch</taxon>
    </lineage>
</organism>
<dbReference type="EMBL" id="LR797271">
    <property type="protein sequence ID" value="CAB4197488.1"/>
    <property type="molecule type" value="Genomic_DNA"/>
</dbReference>
<dbReference type="PIRSF" id="PIRSF029215">
    <property type="entry name" value="UCP029215"/>
    <property type="match status" value="1"/>
</dbReference>